<accession>A0A8W8KI89</accession>
<evidence type="ECO:0000313" key="3">
    <source>
        <dbReference type="EnsemblMetazoa" id="G24013.1:cds"/>
    </source>
</evidence>
<feature type="transmembrane region" description="Helical" evidence="2">
    <location>
        <begin position="401"/>
        <end position="421"/>
    </location>
</feature>
<dbReference type="EnsemblMetazoa" id="G24013.1">
    <property type="protein sequence ID" value="G24013.1:cds"/>
    <property type="gene ID" value="G24013"/>
</dbReference>
<evidence type="ECO:0000256" key="1">
    <source>
        <dbReference type="ARBA" id="ARBA00022536"/>
    </source>
</evidence>
<reference evidence="3" key="1">
    <citation type="submission" date="2022-08" db="UniProtKB">
        <authorList>
            <consortium name="EnsemblMetazoa"/>
        </authorList>
    </citation>
    <scope>IDENTIFICATION</scope>
    <source>
        <strain evidence="3">05x7-T-G4-1.051#20</strain>
    </source>
</reference>
<dbReference type="PANTHER" id="PTHR24043">
    <property type="entry name" value="SCAVENGER RECEPTOR CLASS F"/>
    <property type="match status" value="1"/>
</dbReference>
<keyword evidence="1" id="KW-0245">EGF-like domain</keyword>
<evidence type="ECO:0000256" key="2">
    <source>
        <dbReference type="SAM" id="Phobius"/>
    </source>
</evidence>
<dbReference type="Proteomes" id="UP000005408">
    <property type="component" value="Unassembled WGS sequence"/>
</dbReference>
<dbReference type="AlphaFoldDB" id="A0A8W8KI89"/>
<dbReference type="PANTHER" id="PTHR24043:SF8">
    <property type="entry name" value="EGF-LIKE DOMAIN-CONTAINING PROTEIN"/>
    <property type="match status" value="1"/>
</dbReference>
<keyword evidence="2" id="KW-1133">Transmembrane helix</keyword>
<dbReference type="GO" id="GO:0005044">
    <property type="term" value="F:scavenger receptor activity"/>
    <property type="evidence" value="ECO:0007669"/>
    <property type="project" value="InterPro"/>
</dbReference>
<dbReference type="Gene3D" id="2.170.300.10">
    <property type="entry name" value="Tie2 ligand-binding domain superfamily"/>
    <property type="match status" value="2"/>
</dbReference>
<proteinExistence type="predicted"/>
<name>A0A8W8KI89_MAGGI</name>
<keyword evidence="4" id="KW-1185">Reference proteome</keyword>
<evidence type="ECO:0000313" key="4">
    <source>
        <dbReference type="Proteomes" id="UP000005408"/>
    </source>
</evidence>
<feature type="transmembrane region" description="Helical" evidence="2">
    <location>
        <begin position="160"/>
        <end position="183"/>
    </location>
</feature>
<keyword evidence="2" id="KW-0472">Membrane</keyword>
<dbReference type="InterPro" id="IPR042635">
    <property type="entry name" value="MEGF10/SREC1/2-like"/>
</dbReference>
<protein>
    <submittedName>
        <fullName evidence="3">Uncharacterized protein</fullName>
    </submittedName>
</protein>
<sequence length="476" mass="52845">MVDSNLMAACSEVTLNEDTFDANCKHVSERLYRNSYTMTNNEEDLTNNYEHCRVPSTEYSILSLKRNIEPSVTELYGQRDRGNDKSYDLVVRQVHDISEKCPAGTYGVNCSATCPDNYFGRFCEEECHCSYRQYCDSVIGCLNITTNTTKMTETSEWKNVTLASIGSIITIGLAAAGVIYLRLRLKRCQAQSSSRCSSKNSREDNLAGQNPEAAAFELCPLKGASENLYHQYENLKFMKLMGTTTENINTIRSENDELSNYNNVGEIYGLISKRQLKDVVITFMTFIRSSTSESAQCVDSFFVCCTNYFEVNGTCKECPAGTMGPNCSILCPPGYHGRLCLGDCDCSKDQYCDPVSGCKQTTVIANDSTTTHIRHLPAAYHMDNMTPGTVQGDLRVIRSDVAFSSIGFLLVLIAAVGIIFYKSSWRISRDGTHLLRFQLARKKSGEKEHGGIGADQTHLASADFNSRTAIEGCHPV</sequence>
<keyword evidence="2" id="KW-0812">Transmembrane</keyword>
<organism evidence="3 4">
    <name type="scientific">Magallana gigas</name>
    <name type="common">Pacific oyster</name>
    <name type="synonym">Crassostrea gigas</name>
    <dbReference type="NCBI Taxonomy" id="29159"/>
    <lineage>
        <taxon>Eukaryota</taxon>
        <taxon>Metazoa</taxon>
        <taxon>Spiralia</taxon>
        <taxon>Lophotrochozoa</taxon>
        <taxon>Mollusca</taxon>
        <taxon>Bivalvia</taxon>
        <taxon>Autobranchia</taxon>
        <taxon>Pteriomorphia</taxon>
        <taxon>Ostreida</taxon>
        <taxon>Ostreoidea</taxon>
        <taxon>Ostreidae</taxon>
        <taxon>Magallana</taxon>
    </lineage>
</organism>